<feature type="signal peptide" evidence="1">
    <location>
        <begin position="1"/>
        <end position="22"/>
    </location>
</feature>
<reference evidence="2" key="1">
    <citation type="journal article" date="2016" name="Mol. Ecol. Resour.">
        <title>Evaluation of the impact of RNA preservation methods of spiders for de novo transcriptome assembly.</title>
        <authorList>
            <person name="Kono N."/>
            <person name="Nakamura H."/>
            <person name="Ito Y."/>
            <person name="Tomita M."/>
            <person name="Arakawa K."/>
        </authorList>
    </citation>
    <scope>NUCLEOTIDE SEQUENCE</scope>
    <source>
        <tissue evidence="2">Whole body</tissue>
    </source>
</reference>
<dbReference type="OrthoDB" id="6411465at2759"/>
<proteinExistence type="evidence at transcript level"/>
<evidence type="ECO:0000313" key="2">
    <source>
        <dbReference type="EMBL" id="LAA02420.1"/>
    </source>
</evidence>
<dbReference type="EMBL" id="IAAA01009359">
    <property type="protein sequence ID" value="LAA02420.1"/>
    <property type="molecule type" value="mRNA"/>
</dbReference>
<protein>
    <submittedName>
        <fullName evidence="2">Uncharacterized protein</fullName>
    </submittedName>
</protein>
<keyword evidence="1" id="KW-0732">Signal</keyword>
<sequence length="150" mass="16869">MLPAKVYFVFTLITFAVSVCHSKTEHLCELAAFIEDVDGKNPRLIDSGKTRAETKSCDEENKEICKNFVEKQVIEGTGGGNFSLISDDKDMYTVGDVLCDKADAIEENVQNKYVQIYWRLCSSSWEKTTFKMPQPLCCDDGLHIPCKLGK</sequence>
<evidence type="ECO:0000256" key="1">
    <source>
        <dbReference type="SAM" id="SignalP"/>
    </source>
</evidence>
<feature type="chain" id="PRO_5014817950" evidence="1">
    <location>
        <begin position="23"/>
        <end position="150"/>
    </location>
</feature>
<organism evidence="2">
    <name type="scientific">Parasteatoda tepidariorum</name>
    <name type="common">Common house spider</name>
    <name type="synonym">Achaearanea tepidariorum</name>
    <dbReference type="NCBI Taxonomy" id="114398"/>
    <lineage>
        <taxon>Eukaryota</taxon>
        <taxon>Metazoa</taxon>
        <taxon>Ecdysozoa</taxon>
        <taxon>Arthropoda</taxon>
        <taxon>Chelicerata</taxon>
        <taxon>Arachnida</taxon>
        <taxon>Araneae</taxon>
        <taxon>Araneomorphae</taxon>
        <taxon>Entelegynae</taxon>
        <taxon>Araneoidea</taxon>
        <taxon>Theridiidae</taxon>
        <taxon>Parasteatoda</taxon>
    </lineage>
</organism>
<name>A0A2L2Y537_PARTP</name>
<accession>A0A2L2Y537</accession>
<dbReference type="AlphaFoldDB" id="A0A2L2Y537"/>